<evidence type="ECO:0000256" key="6">
    <source>
        <dbReference type="ARBA" id="ARBA00022989"/>
    </source>
</evidence>
<evidence type="ECO:0000256" key="4">
    <source>
        <dbReference type="ARBA" id="ARBA00022692"/>
    </source>
</evidence>
<keyword evidence="5" id="KW-0653">Protein transport</keyword>
<dbReference type="AlphaFoldDB" id="A0A381V8R1"/>
<keyword evidence="4 10" id="KW-0812">Transmembrane</keyword>
<dbReference type="GO" id="GO:0016020">
    <property type="term" value="C:membrane"/>
    <property type="evidence" value="ECO:0007669"/>
    <property type="project" value="UniProtKB-SubCell"/>
</dbReference>
<keyword evidence="7" id="KW-0811">Translocation</keyword>
<keyword evidence="3" id="KW-1003">Cell membrane</keyword>
<evidence type="ECO:0000256" key="3">
    <source>
        <dbReference type="ARBA" id="ARBA00022475"/>
    </source>
</evidence>
<proteinExistence type="predicted"/>
<dbReference type="GO" id="GO:0043953">
    <property type="term" value="P:protein transport by the Tat complex"/>
    <property type="evidence" value="ECO:0007669"/>
    <property type="project" value="InterPro"/>
</dbReference>
<evidence type="ECO:0000256" key="7">
    <source>
        <dbReference type="ARBA" id="ARBA00023010"/>
    </source>
</evidence>
<evidence type="ECO:0000256" key="5">
    <source>
        <dbReference type="ARBA" id="ARBA00022927"/>
    </source>
</evidence>
<evidence type="ECO:0000256" key="2">
    <source>
        <dbReference type="ARBA" id="ARBA00022448"/>
    </source>
</evidence>
<keyword evidence="6 10" id="KW-1133">Transmembrane helix</keyword>
<reference evidence="11" key="1">
    <citation type="submission" date="2018-05" db="EMBL/GenBank/DDBJ databases">
        <authorList>
            <person name="Lanie J.A."/>
            <person name="Ng W.-L."/>
            <person name="Kazmierczak K.M."/>
            <person name="Andrzejewski T.M."/>
            <person name="Davidsen T.M."/>
            <person name="Wayne K.J."/>
            <person name="Tettelin H."/>
            <person name="Glass J.I."/>
            <person name="Rusch D."/>
            <person name="Podicherti R."/>
            <person name="Tsui H.-C.T."/>
            <person name="Winkler M.E."/>
        </authorList>
    </citation>
    <scope>NUCLEOTIDE SEQUENCE</scope>
</reference>
<feature type="transmembrane region" description="Helical" evidence="10">
    <location>
        <begin position="6"/>
        <end position="25"/>
    </location>
</feature>
<dbReference type="Gene3D" id="1.20.5.3310">
    <property type="match status" value="1"/>
</dbReference>
<evidence type="ECO:0000256" key="8">
    <source>
        <dbReference type="ARBA" id="ARBA00023136"/>
    </source>
</evidence>
<accession>A0A381V8R1</accession>
<dbReference type="Pfam" id="PF02416">
    <property type="entry name" value="TatA_B_E"/>
    <property type="match status" value="1"/>
</dbReference>
<sequence>MFEIGFPELLVIVFVGLLVIGPEKLPQIIKALTRSFRAIRSYLNETKSEIEKSVGMDEIRQDLHNEKIMESEKGTQVPKEPQQEGKE</sequence>
<dbReference type="InterPro" id="IPR018448">
    <property type="entry name" value="TatB"/>
</dbReference>
<comment type="subcellular location">
    <subcellularLocation>
        <location evidence="1">Membrane</location>
        <topology evidence="1">Single-pass membrane protein</topology>
    </subcellularLocation>
</comment>
<gene>
    <name evidence="11" type="ORF">METZ01_LOCUS89388</name>
</gene>
<name>A0A381V8R1_9ZZZZ</name>
<evidence type="ECO:0000256" key="9">
    <source>
        <dbReference type="SAM" id="MobiDB-lite"/>
    </source>
</evidence>
<dbReference type="EMBL" id="UINC01008106">
    <property type="protein sequence ID" value="SVA36534.1"/>
    <property type="molecule type" value="Genomic_DNA"/>
</dbReference>
<dbReference type="PANTHER" id="PTHR33162:SF1">
    <property type="entry name" value="SEC-INDEPENDENT PROTEIN TRANSLOCASE PROTEIN TATA, CHLOROPLASTIC"/>
    <property type="match status" value="1"/>
</dbReference>
<organism evidence="11">
    <name type="scientific">marine metagenome</name>
    <dbReference type="NCBI Taxonomy" id="408172"/>
    <lineage>
        <taxon>unclassified sequences</taxon>
        <taxon>metagenomes</taxon>
        <taxon>ecological metagenomes</taxon>
    </lineage>
</organism>
<evidence type="ECO:0008006" key="12">
    <source>
        <dbReference type="Google" id="ProtNLM"/>
    </source>
</evidence>
<dbReference type="InterPro" id="IPR003369">
    <property type="entry name" value="TatA/B/E"/>
</dbReference>
<feature type="region of interest" description="Disordered" evidence="9">
    <location>
        <begin position="65"/>
        <end position="87"/>
    </location>
</feature>
<evidence type="ECO:0000256" key="1">
    <source>
        <dbReference type="ARBA" id="ARBA00004167"/>
    </source>
</evidence>
<evidence type="ECO:0000313" key="11">
    <source>
        <dbReference type="EMBL" id="SVA36534.1"/>
    </source>
</evidence>
<dbReference type="NCBIfam" id="TIGR01410">
    <property type="entry name" value="tatB"/>
    <property type="match status" value="1"/>
</dbReference>
<protein>
    <recommendedName>
        <fullName evidence="12">Twin-arginine translocase subunit TatB</fullName>
    </recommendedName>
</protein>
<keyword evidence="8 10" id="KW-0472">Membrane</keyword>
<evidence type="ECO:0000256" key="10">
    <source>
        <dbReference type="SAM" id="Phobius"/>
    </source>
</evidence>
<dbReference type="PRINTS" id="PR01506">
    <property type="entry name" value="TATBPROTEIN"/>
</dbReference>
<dbReference type="GO" id="GO:0008320">
    <property type="term" value="F:protein transmembrane transporter activity"/>
    <property type="evidence" value="ECO:0007669"/>
    <property type="project" value="InterPro"/>
</dbReference>
<dbReference type="PANTHER" id="PTHR33162">
    <property type="entry name" value="SEC-INDEPENDENT PROTEIN TRANSLOCASE PROTEIN TATA, CHLOROPLASTIC"/>
    <property type="match status" value="1"/>
</dbReference>
<keyword evidence="2" id="KW-0813">Transport</keyword>